<evidence type="ECO:0000256" key="3">
    <source>
        <dbReference type="PROSITE-ProRule" id="PRU01278"/>
    </source>
</evidence>
<evidence type="ECO:0000313" key="5">
    <source>
        <dbReference type="EMBL" id="HJB29343.1"/>
    </source>
</evidence>
<dbReference type="AlphaFoldDB" id="A0A9D2LV88"/>
<dbReference type="GO" id="GO:0031469">
    <property type="term" value="C:bacterial microcompartment"/>
    <property type="evidence" value="ECO:0007669"/>
    <property type="project" value="UniProtKB-SubCell"/>
</dbReference>
<evidence type="ECO:0000256" key="2">
    <source>
        <dbReference type="ARBA" id="ARBA00024446"/>
    </source>
</evidence>
<comment type="subcellular location">
    <subcellularLocation>
        <location evidence="1">Bacterial microcompartment</location>
    </subcellularLocation>
</comment>
<dbReference type="Proteomes" id="UP000823842">
    <property type="component" value="Unassembled WGS sequence"/>
</dbReference>
<dbReference type="PANTHER" id="PTHR33941">
    <property type="entry name" value="PROPANEDIOL UTILIZATION PROTEIN PDUA"/>
    <property type="match status" value="1"/>
</dbReference>
<protein>
    <submittedName>
        <fullName evidence="5">BMC domain-containing protein</fullName>
    </submittedName>
</protein>
<dbReference type="PANTHER" id="PTHR33941:SF11">
    <property type="entry name" value="BACTERIAL MICROCOMPARTMENT SHELL PROTEIN PDUJ"/>
    <property type="match status" value="1"/>
</dbReference>
<dbReference type="InterPro" id="IPR044872">
    <property type="entry name" value="CcmK/CsoS1_BMC"/>
</dbReference>
<accession>A0A9D2LV88</accession>
<reference evidence="5" key="2">
    <citation type="submission" date="2021-04" db="EMBL/GenBank/DDBJ databases">
        <authorList>
            <person name="Gilroy R."/>
        </authorList>
    </citation>
    <scope>NUCLEOTIDE SEQUENCE</scope>
    <source>
        <strain evidence="5">ChiSjej1B19-5720</strain>
    </source>
</reference>
<organism evidence="5 6">
    <name type="scientific">Candidatus Blautia faecavium</name>
    <dbReference type="NCBI Taxonomy" id="2838487"/>
    <lineage>
        <taxon>Bacteria</taxon>
        <taxon>Bacillati</taxon>
        <taxon>Bacillota</taxon>
        <taxon>Clostridia</taxon>
        <taxon>Lachnospirales</taxon>
        <taxon>Lachnospiraceae</taxon>
        <taxon>Blautia</taxon>
    </lineage>
</organism>
<dbReference type="InterPro" id="IPR050575">
    <property type="entry name" value="BMC_shell"/>
</dbReference>
<comment type="caution">
    <text evidence="5">The sequence shown here is derived from an EMBL/GenBank/DDBJ whole genome shotgun (WGS) entry which is preliminary data.</text>
</comment>
<reference evidence="5" key="1">
    <citation type="journal article" date="2021" name="PeerJ">
        <title>Extensive microbial diversity within the chicken gut microbiome revealed by metagenomics and culture.</title>
        <authorList>
            <person name="Gilroy R."/>
            <person name="Ravi A."/>
            <person name="Getino M."/>
            <person name="Pursley I."/>
            <person name="Horton D.L."/>
            <person name="Alikhan N.F."/>
            <person name="Baker D."/>
            <person name="Gharbi K."/>
            <person name="Hall N."/>
            <person name="Watson M."/>
            <person name="Adriaenssens E.M."/>
            <person name="Foster-Nyarko E."/>
            <person name="Jarju S."/>
            <person name="Secka A."/>
            <person name="Antonio M."/>
            <person name="Oren A."/>
            <person name="Chaudhuri R.R."/>
            <person name="La Ragione R."/>
            <person name="Hildebrand F."/>
            <person name="Pallen M.J."/>
        </authorList>
    </citation>
    <scope>NUCLEOTIDE SEQUENCE</scope>
    <source>
        <strain evidence="5">ChiSjej1B19-5720</strain>
    </source>
</reference>
<evidence type="ECO:0000259" key="4">
    <source>
        <dbReference type="PROSITE" id="PS51930"/>
    </source>
</evidence>
<dbReference type="Gene3D" id="3.30.70.1710">
    <property type="match status" value="1"/>
</dbReference>
<dbReference type="SUPFAM" id="SSF143414">
    <property type="entry name" value="CcmK-like"/>
    <property type="match status" value="1"/>
</dbReference>
<dbReference type="InterPro" id="IPR037233">
    <property type="entry name" value="CcmK-like_sf"/>
</dbReference>
<dbReference type="PROSITE" id="PS51930">
    <property type="entry name" value="BMC_2"/>
    <property type="match status" value="1"/>
</dbReference>
<name>A0A9D2LV88_9FIRM</name>
<comment type="similarity">
    <text evidence="3">Belongs to the bacterial microcompartments protein family.</text>
</comment>
<dbReference type="EMBL" id="DWYZ01000209">
    <property type="protein sequence ID" value="HJB29343.1"/>
    <property type="molecule type" value="Genomic_DNA"/>
</dbReference>
<feature type="domain" description="BMC" evidence="4">
    <location>
        <begin position="5"/>
        <end position="87"/>
    </location>
</feature>
<keyword evidence="2" id="KW-1283">Bacterial microcompartment</keyword>
<proteinExistence type="inferred from homology"/>
<evidence type="ECO:0000313" key="6">
    <source>
        <dbReference type="Proteomes" id="UP000823842"/>
    </source>
</evidence>
<gene>
    <name evidence="5" type="ORF">IAA06_11195</name>
</gene>
<sequence length="100" mass="10522">MTYGAFGLVEVLGSSNAILVVDQMLKASEVTFRTWHTKCGGHATVFLSGDVAAVTAAVDSVKENPPCDIVAAAVISNPSPETCRLVEEDAAKHKFNEASK</sequence>
<evidence type="ECO:0000256" key="1">
    <source>
        <dbReference type="ARBA" id="ARBA00024322"/>
    </source>
</evidence>
<dbReference type="InterPro" id="IPR000249">
    <property type="entry name" value="BMC_dom"/>
</dbReference>
<dbReference type="Pfam" id="PF00936">
    <property type="entry name" value="BMC"/>
    <property type="match status" value="1"/>
</dbReference>
<dbReference type="SMART" id="SM00877">
    <property type="entry name" value="BMC"/>
    <property type="match status" value="1"/>
</dbReference>